<accession>A0ABS7PWM9</accession>
<dbReference type="Proteomes" id="UP000706039">
    <property type="component" value="Unassembled WGS sequence"/>
</dbReference>
<gene>
    <name evidence="2" type="ORF">K7G82_25565</name>
</gene>
<evidence type="ECO:0000313" key="2">
    <source>
        <dbReference type="EMBL" id="MBY8825696.1"/>
    </source>
</evidence>
<dbReference type="SUPFAM" id="SSF56601">
    <property type="entry name" value="beta-lactamase/transpeptidase-like"/>
    <property type="match status" value="1"/>
</dbReference>
<dbReference type="InterPro" id="IPR001466">
    <property type="entry name" value="Beta-lactam-related"/>
</dbReference>
<dbReference type="Gene3D" id="3.40.710.10">
    <property type="entry name" value="DD-peptidase/beta-lactamase superfamily"/>
    <property type="match status" value="1"/>
</dbReference>
<sequence>MTGVPIDRRDAVHMLAWLGAGLTASAMPGRSWARATDDMSRDAAKLLFLEGDAQIRAFRNMDRLFATRPIRRGGVTASLPRAPTEPELVFSHDGRDWTLAQFMAFNRVASLVAVHKGRIVLERYALGNDAATRWTSFSMAKSVTSLLVGAAIADGHIGAVTDPVVRYLPALRGTAFDGTIIRDLLRMSSGIRWSENYLDPASDVNRLLGLSAARDRKGQFFAHLASLPRAYPPGTVHQYKTGESCMLGEVVAAAIGGPLSPYLSERIWQPMGMEADAYWVCNAEGDTEWGGGCISATARDVARLGLFCLNDGIAAGRRILPAGWMAESTQPSAPHKANGGVSDYGYQWWIQRTPASYRAEGVFGQLLHIDPAADLLLVLQSAWPRPSEAPRDALNAAFVGALAKVMA</sequence>
<protein>
    <submittedName>
        <fullName evidence="2">Beta-lactamase family protein</fullName>
    </submittedName>
</protein>
<dbReference type="InterPro" id="IPR012338">
    <property type="entry name" value="Beta-lactam/transpept-like"/>
</dbReference>
<keyword evidence="3" id="KW-1185">Reference proteome</keyword>
<proteinExistence type="predicted"/>
<dbReference type="RefSeq" id="WP_222992802.1">
    <property type="nucleotide sequence ID" value="NZ_JAINVV010000013.1"/>
</dbReference>
<dbReference type="PANTHER" id="PTHR43283">
    <property type="entry name" value="BETA-LACTAMASE-RELATED"/>
    <property type="match status" value="1"/>
</dbReference>
<dbReference type="InterPro" id="IPR006311">
    <property type="entry name" value="TAT_signal"/>
</dbReference>
<dbReference type="PANTHER" id="PTHR43283:SF14">
    <property type="entry name" value="BLL8153 PROTEIN"/>
    <property type="match status" value="1"/>
</dbReference>
<dbReference type="Pfam" id="PF00144">
    <property type="entry name" value="Beta-lactamase"/>
    <property type="match status" value="1"/>
</dbReference>
<reference evidence="2 3" key="1">
    <citation type="submission" date="2021-08" db="EMBL/GenBank/DDBJ databases">
        <authorList>
            <person name="Tuo L."/>
        </authorList>
    </citation>
    <scope>NUCLEOTIDE SEQUENCE [LARGE SCALE GENOMIC DNA]</scope>
    <source>
        <strain evidence="2 3">JCM 31229</strain>
    </source>
</reference>
<name>A0ABS7PWM9_9SPHN</name>
<dbReference type="PROSITE" id="PS51318">
    <property type="entry name" value="TAT"/>
    <property type="match status" value="1"/>
</dbReference>
<evidence type="ECO:0000313" key="3">
    <source>
        <dbReference type="Proteomes" id="UP000706039"/>
    </source>
</evidence>
<dbReference type="EMBL" id="JAINVV010000013">
    <property type="protein sequence ID" value="MBY8825696.1"/>
    <property type="molecule type" value="Genomic_DNA"/>
</dbReference>
<dbReference type="InterPro" id="IPR050789">
    <property type="entry name" value="Diverse_Enzym_Activities"/>
</dbReference>
<evidence type="ECO:0000259" key="1">
    <source>
        <dbReference type="Pfam" id="PF00144"/>
    </source>
</evidence>
<organism evidence="2 3">
    <name type="scientific">Sphingomonas colocasiae</name>
    <dbReference type="NCBI Taxonomy" id="1848973"/>
    <lineage>
        <taxon>Bacteria</taxon>
        <taxon>Pseudomonadati</taxon>
        <taxon>Pseudomonadota</taxon>
        <taxon>Alphaproteobacteria</taxon>
        <taxon>Sphingomonadales</taxon>
        <taxon>Sphingomonadaceae</taxon>
        <taxon>Sphingomonas</taxon>
    </lineage>
</organism>
<comment type="caution">
    <text evidence="2">The sequence shown here is derived from an EMBL/GenBank/DDBJ whole genome shotgun (WGS) entry which is preliminary data.</text>
</comment>
<feature type="domain" description="Beta-lactamase-related" evidence="1">
    <location>
        <begin position="109"/>
        <end position="398"/>
    </location>
</feature>